<gene>
    <name evidence="1" type="ORF">L596_025266</name>
</gene>
<proteinExistence type="predicted"/>
<dbReference type="Proteomes" id="UP000298663">
    <property type="component" value="Unassembled WGS sequence"/>
</dbReference>
<protein>
    <submittedName>
        <fullName evidence="1">Uncharacterized protein</fullName>
    </submittedName>
</protein>
<sequence length="82" mass="9536">MKMPNCSNEFFAHAHVSQFCMVRNVAHTFYTLDSIFVTNAVPLSHLQLRLHRIPIQKFPIYITTSDADHSATLTHLRVVLWR</sequence>
<accession>A0A4V5ZYR5</accession>
<reference evidence="1 2" key="1">
    <citation type="journal article" date="2015" name="Genome Biol.">
        <title>Comparative genomics of Steinernema reveals deeply conserved gene regulatory networks.</title>
        <authorList>
            <person name="Dillman A.R."/>
            <person name="Macchietto M."/>
            <person name="Porter C.F."/>
            <person name="Rogers A."/>
            <person name="Williams B."/>
            <person name="Antoshechkin I."/>
            <person name="Lee M.M."/>
            <person name="Goodwin Z."/>
            <person name="Lu X."/>
            <person name="Lewis E.E."/>
            <person name="Goodrich-Blair H."/>
            <person name="Stock S.P."/>
            <person name="Adams B.J."/>
            <person name="Sternberg P.W."/>
            <person name="Mortazavi A."/>
        </authorList>
    </citation>
    <scope>NUCLEOTIDE SEQUENCE [LARGE SCALE GENOMIC DNA]</scope>
    <source>
        <strain evidence="1 2">ALL</strain>
    </source>
</reference>
<evidence type="ECO:0000313" key="1">
    <source>
        <dbReference type="EMBL" id="TKR64785.1"/>
    </source>
</evidence>
<comment type="caution">
    <text evidence="1">The sequence shown here is derived from an EMBL/GenBank/DDBJ whole genome shotgun (WGS) entry which is preliminary data.</text>
</comment>
<organism evidence="1 2">
    <name type="scientific">Steinernema carpocapsae</name>
    <name type="common">Entomopathogenic nematode</name>
    <dbReference type="NCBI Taxonomy" id="34508"/>
    <lineage>
        <taxon>Eukaryota</taxon>
        <taxon>Metazoa</taxon>
        <taxon>Ecdysozoa</taxon>
        <taxon>Nematoda</taxon>
        <taxon>Chromadorea</taxon>
        <taxon>Rhabditida</taxon>
        <taxon>Tylenchina</taxon>
        <taxon>Panagrolaimomorpha</taxon>
        <taxon>Strongyloidoidea</taxon>
        <taxon>Steinernematidae</taxon>
        <taxon>Steinernema</taxon>
    </lineage>
</organism>
<reference evidence="1 2" key="2">
    <citation type="journal article" date="2019" name="G3 (Bethesda)">
        <title>Hybrid Assembly of the Genome of the Entomopathogenic Nematode Steinernema carpocapsae Identifies the X-Chromosome.</title>
        <authorList>
            <person name="Serra L."/>
            <person name="Macchietto M."/>
            <person name="Macias-Munoz A."/>
            <person name="McGill C.J."/>
            <person name="Rodriguez I.M."/>
            <person name="Rodriguez B."/>
            <person name="Murad R."/>
            <person name="Mortazavi A."/>
        </authorList>
    </citation>
    <scope>NUCLEOTIDE SEQUENCE [LARGE SCALE GENOMIC DNA]</scope>
    <source>
        <strain evidence="1 2">ALL</strain>
    </source>
</reference>
<dbReference type="AlphaFoldDB" id="A0A4V5ZYR5"/>
<keyword evidence="2" id="KW-1185">Reference proteome</keyword>
<name>A0A4V5ZYR5_STECR</name>
<evidence type="ECO:0000313" key="2">
    <source>
        <dbReference type="Proteomes" id="UP000298663"/>
    </source>
</evidence>
<dbReference type="EMBL" id="AZBU02000009">
    <property type="protein sequence ID" value="TKR64785.1"/>
    <property type="molecule type" value="Genomic_DNA"/>
</dbReference>